<accession>A0A914R397</accession>
<dbReference type="AlphaFoldDB" id="A0A914R397"/>
<dbReference type="WBParaSite" id="PDA_v2.g9037.t1">
    <property type="protein sequence ID" value="PDA_v2.g9037.t1"/>
    <property type="gene ID" value="PDA_v2.g9037"/>
</dbReference>
<proteinExistence type="predicted"/>
<sequence>MEKSVFTFDSPRIQQFSLPSNIVFYLNQNPEYPKVLQKLQKTCKYFFARNKFLIIENGWFENSRWPKSSIINKQEDLSKCNAKLSFRGQLYFWSINLTTYKNLCSKIYYNNITLLSIYFTTLNLSDYKILTSSKSLKNVDIRYCRILKEEKNGVPLDEILKFTPNITNFRCINLKSVIKFPDRNNITNEILENIFANITEKSIDNFSITRFFLSPEFDPNLLCEFIKKAAAPKAIFRFSVYYHFDEQKDVVSTALFQMLKDWNIPEQKPQIILSYS</sequence>
<reference evidence="2" key="1">
    <citation type="submission" date="2022-11" db="UniProtKB">
        <authorList>
            <consortium name="WormBaseParasite"/>
        </authorList>
    </citation>
    <scope>IDENTIFICATION</scope>
</reference>
<evidence type="ECO:0000313" key="2">
    <source>
        <dbReference type="WBParaSite" id="PDA_v2.g9037.t1"/>
    </source>
</evidence>
<keyword evidence="1" id="KW-1185">Reference proteome</keyword>
<dbReference type="Proteomes" id="UP000887578">
    <property type="component" value="Unplaced"/>
</dbReference>
<organism evidence="1 2">
    <name type="scientific">Panagrolaimus davidi</name>
    <dbReference type="NCBI Taxonomy" id="227884"/>
    <lineage>
        <taxon>Eukaryota</taxon>
        <taxon>Metazoa</taxon>
        <taxon>Ecdysozoa</taxon>
        <taxon>Nematoda</taxon>
        <taxon>Chromadorea</taxon>
        <taxon>Rhabditida</taxon>
        <taxon>Tylenchina</taxon>
        <taxon>Panagrolaimomorpha</taxon>
        <taxon>Panagrolaimoidea</taxon>
        <taxon>Panagrolaimidae</taxon>
        <taxon>Panagrolaimus</taxon>
    </lineage>
</organism>
<protein>
    <submittedName>
        <fullName evidence="2">Uncharacterized protein</fullName>
    </submittedName>
</protein>
<name>A0A914R397_9BILA</name>
<evidence type="ECO:0000313" key="1">
    <source>
        <dbReference type="Proteomes" id="UP000887578"/>
    </source>
</evidence>